<evidence type="ECO:0000313" key="2">
    <source>
        <dbReference type="Proteomes" id="UP000037551"/>
    </source>
</evidence>
<dbReference type="AlphaFoldDB" id="A0A0J8FZ20"/>
<proteinExistence type="predicted"/>
<evidence type="ECO:0000313" key="1">
    <source>
        <dbReference type="EMBL" id="KMT55537.1"/>
    </source>
</evidence>
<accession>A0A0J8FZ20</accession>
<organism evidence="1 2">
    <name type="scientific">Pseudomonas fildesensis</name>
    <dbReference type="NCBI Taxonomy" id="1674920"/>
    <lineage>
        <taxon>Bacteria</taxon>
        <taxon>Pseudomonadati</taxon>
        <taxon>Pseudomonadota</taxon>
        <taxon>Gammaproteobacteria</taxon>
        <taxon>Pseudomonadales</taxon>
        <taxon>Pseudomonadaceae</taxon>
        <taxon>Pseudomonas</taxon>
    </lineage>
</organism>
<comment type="caution">
    <text evidence="1">The sequence shown here is derived from an EMBL/GenBank/DDBJ whole genome shotgun (WGS) entry which is preliminary data.</text>
</comment>
<name>A0A0J8FZ20_9PSED</name>
<sequence>MGIGSQAKKVKAVRIFQGLARQIGLRFGQMALDITHGVAVALQQTGLDLDGEDIARSVVLDRLSGAPAAGFGAGEFVQQH</sequence>
<reference evidence="1 2" key="1">
    <citation type="submission" date="2015-06" db="EMBL/GenBank/DDBJ databases">
        <title>Draft genome sequence of an Antarctic Pseudomonas sp. strain KG01 with full potential for biotechnological applications.</title>
        <authorList>
            <person name="Pavlov M.S."/>
            <person name="Lira F."/>
            <person name="Martinez J.L."/>
            <person name="Marshall S.H."/>
        </authorList>
    </citation>
    <scope>NUCLEOTIDE SEQUENCE [LARGE SCALE GENOMIC DNA]</scope>
    <source>
        <strain evidence="1 2">KG01</strain>
    </source>
</reference>
<gene>
    <name evidence="1" type="ORF">ACR52_13375</name>
</gene>
<dbReference type="EMBL" id="LFMW01000007">
    <property type="protein sequence ID" value="KMT55537.1"/>
    <property type="molecule type" value="Genomic_DNA"/>
</dbReference>
<dbReference type="Proteomes" id="UP000037551">
    <property type="component" value="Unassembled WGS sequence"/>
</dbReference>
<protein>
    <submittedName>
        <fullName evidence="1">Uncharacterized protein</fullName>
    </submittedName>
</protein>
<keyword evidence="2" id="KW-1185">Reference proteome</keyword>